<evidence type="ECO:0000313" key="12">
    <source>
        <dbReference type="EMBL" id="GFR50177.1"/>
    </source>
</evidence>
<evidence type="ECO:0000256" key="8">
    <source>
        <dbReference type="PROSITE-ProRule" id="PRU10060"/>
    </source>
</evidence>
<dbReference type="InterPro" id="IPR008928">
    <property type="entry name" value="6-hairpin_glycosidase_sf"/>
</dbReference>
<feature type="signal peptide" evidence="9">
    <location>
        <begin position="1"/>
        <end position="20"/>
    </location>
</feature>
<evidence type="ECO:0000259" key="11">
    <source>
        <dbReference type="Pfam" id="PF00759"/>
    </source>
</evidence>
<evidence type="ECO:0000256" key="10">
    <source>
        <dbReference type="SAM" id="MobiDB-lite"/>
    </source>
</evidence>
<comment type="similarity">
    <text evidence="2 8 9">Belongs to the glycosyl hydrolase 9 (cellulase E) family.</text>
</comment>
<dbReference type="GO" id="GO:0030245">
    <property type="term" value="P:cellulose catabolic process"/>
    <property type="evidence" value="ECO:0007669"/>
    <property type="project" value="UniProtKB-KW"/>
</dbReference>
<keyword evidence="7 8" id="KW-0624">Polysaccharide degradation</keyword>
<dbReference type="Gene3D" id="1.50.10.10">
    <property type="match status" value="1"/>
</dbReference>
<dbReference type="PRINTS" id="PR01217">
    <property type="entry name" value="PRICHEXTENSN"/>
</dbReference>
<proteinExistence type="inferred from homology"/>
<accession>A0AAD3DZP6</accession>
<dbReference type="GO" id="GO:0008810">
    <property type="term" value="F:cellulase activity"/>
    <property type="evidence" value="ECO:0007669"/>
    <property type="project" value="UniProtKB-EC"/>
</dbReference>
<feature type="active site" evidence="8">
    <location>
        <position position="486"/>
    </location>
</feature>
<comment type="catalytic activity">
    <reaction evidence="1 9">
        <text>Endohydrolysis of (1-&gt;4)-beta-D-glucosidic linkages in cellulose, lichenin and cereal beta-D-glucans.</text>
        <dbReference type="EC" id="3.2.1.4"/>
    </reaction>
</comment>
<evidence type="ECO:0000256" key="1">
    <source>
        <dbReference type="ARBA" id="ARBA00000966"/>
    </source>
</evidence>
<feature type="region of interest" description="Disordered" evidence="10">
    <location>
        <begin position="534"/>
        <end position="651"/>
    </location>
</feature>
<keyword evidence="6 8" id="KW-0326">Glycosidase</keyword>
<dbReference type="EC" id="3.2.1.4" evidence="9"/>
<dbReference type="Pfam" id="PF00759">
    <property type="entry name" value="Glyco_hydro_9"/>
    <property type="match status" value="1"/>
</dbReference>
<feature type="domain" description="Glycoside hydrolase family 9" evidence="11">
    <location>
        <begin position="28"/>
        <end position="508"/>
    </location>
</feature>
<evidence type="ECO:0000256" key="2">
    <source>
        <dbReference type="ARBA" id="ARBA00007072"/>
    </source>
</evidence>
<evidence type="ECO:0000256" key="7">
    <source>
        <dbReference type="ARBA" id="ARBA00023326"/>
    </source>
</evidence>
<keyword evidence="13" id="KW-1185">Reference proteome</keyword>
<dbReference type="EMBL" id="BMAR01000035">
    <property type="protein sequence ID" value="GFR50177.1"/>
    <property type="molecule type" value="Genomic_DNA"/>
</dbReference>
<evidence type="ECO:0000256" key="5">
    <source>
        <dbReference type="ARBA" id="ARBA00023277"/>
    </source>
</evidence>
<evidence type="ECO:0000256" key="6">
    <source>
        <dbReference type="ARBA" id="ARBA00023295"/>
    </source>
</evidence>
<evidence type="ECO:0000256" key="9">
    <source>
        <dbReference type="RuleBase" id="RU361166"/>
    </source>
</evidence>
<dbReference type="AlphaFoldDB" id="A0AAD3DZP6"/>
<dbReference type="InterPro" id="IPR001701">
    <property type="entry name" value="Glyco_hydro_9"/>
</dbReference>
<feature type="compositionally biased region" description="Pro residues" evidence="10">
    <location>
        <begin position="539"/>
        <end position="646"/>
    </location>
</feature>
<gene>
    <name evidence="12" type="ORF">Agub_g12344</name>
</gene>
<dbReference type="PANTHER" id="PTHR22298">
    <property type="entry name" value="ENDO-1,4-BETA-GLUCANASE"/>
    <property type="match status" value="1"/>
</dbReference>
<keyword evidence="5 8" id="KW-0119">Carbohydrate metabolism</keyword>
<dbReference type="InterPro" id="IPR012341">
    <property type="entry name" value="6hp_glycosidase-like_sf"/>
</dbReference>
<dbReference type="SUPFAM" id="SSF48208">
    <property type="entry name" value="Six-hairpin glycosidases"/>
    <property type="match status" value="1"/>
</dbReference>
<dbReference type="InterPro" id="IPR033126">
    <property type="entry name" value="Glyco_hydro_9_Asp/Glu_AS"/>
</dbReference>
<dbReference type="PROSITE" id="PS00698">
    <property type="entry name" value="GH9_3"/>
    <property type="match status" value="1"/>
</dbReference>
<dbReference type="Proteomes" id="UP001054857">
    <property type="component" value="Unassembled WGS sequence"/>
</dbReference>
<comment type="caution">
    <text evidence="12">The sequence shown here is derived from an EMBL/GenBank/DDBJ whole genome shotgun (WGS) entry which is preliminary data.</text>
</comment>
<keyword evidence="4 9" id="KW-0136">Cellulose degradation</keyword>
<keyword evidence="3 8" id="KW-0378">Hydrolase</keyword>
<protein>
    <recommendedName>
        <fullName evidence="9">Endoglucanase</fullName>
        <ecNumber evidence="9">3.2.1.4</ecNumber>
    </recommendedName>
</protein>
<evidence type="ECO:0000256" key="4">
    <source>
        <dbReference type="ARBA" id="ARBA00023001"/>
    </source>
</evidence>
<reference evidence="12 13" key="1">
    <citation type="journal article" date="2021" name="Sci. Rep.">
        <title>Genome sequencing of the multicellular alga Astrephomene provides insights into convergent evolution of germ-soma differentiation.</title>
        <authorList>
            <person name="Yamashita S."/>
            <person name="Yamamoto K."/>
            <person name="Matsuzaki R."/>
            <person name="Suzuki S."/>
            <person name="Yamaguchi H."/>
            <person name="Hirooka S."/>
            <person name="Minakuchi Y."/>
            <person name="Miyagishima S."/>
            <person name="Kawachi M."/>
            <person name="Toyoda A."/>
            <person name="Nozaki H."/>
        </authorList>
    </citation>
    <scope>NUCLEOTIDE SEQUENCE [LARGE SCALE GENOMIC DNA]</scope>
    <source>
        <strain evidence="12 13">NIES-4017</strain>
    </source>
</reference>
<evidence type="ECO:0000313" key="13">
    <source>
        <dbReference type="Proteomes" id="UP001054857"/>
    </source>
</evidence>
<name>A0AAD3DZP6_9CHLO</name>
<keyword evidence="9" id="KW-0732">Signal</keyword>
<organism evidence="12 13">
    <name type="scientific">Astrephomene gubernaculifera</name>
    <dbReference type="NCBI Taxonomy" id="47775"/>
    <lineage>
        <taxon>Eukaryota</taxon>
        <taxon>Viridiplantae</taxon>
        <taxon>Chlorophyta</taxon>
        <taxon>core chlorophytes</taxon>
        <taxon>Chlorophyceae</taxon>
        <taxon>CS clade</taxon>
        <taxon>Chlamydomonadales</taxon>
        <taxon>Astrephomenaceae</taxon>
        <taxon>Astrephomene</taxon>
    </lineage>
</organism>
<feature type="active site" evidence="8">
    <location>
        <position position="495"/>
    </location>
</feature>
<sequence length="826" mass="87031">MRDKCLLVTLVLFYAGVLQAAGQLQLNYSQVLSLSFRFYEAQMSGDVPTWSRASQATGGWRNRSHMQDGTGPSGINVDLSGGWYDAGDHLKLHLPLGVSASLLAYSALTWESAYRRAGQWDIAVRNLDWVATYMTKCHYQASDTPTSNAFVGQVGNVDTDHNTWWGRPEQQPQGGSQGSAGWRPVHVITSAGGKGADIVGEAVATLTGAALLLKRAGAYSNPTKAQTLLTRARQLFAFAKTVPNTWAPPSGSNAYPSSSYNDDMAWAAAWLCRADVDAGVSVGSSTYCAAALPYWDAAKYGSLDVSWDNMAGPAALLLRDTGAGGATYIASYDDFINRLMTKWTSVPSCSTGNVPCLTNGGLVWYNDWGSNRYTANVAMAALASARNGSGAGLALTPAARVSRHCWAKKQLSYMLGDNSRSQSYVVGFKPTAQHNAPQKPHHRSSSCSPNYSVTCDWTALDLSGPNPSVLAGALVGGPARDDSYTDNRRDYMKNEVALDFNAGFTAALAGLTGLEQGLQAAGCSWTNYCAMACSTASSPPSPPPAPSPKPFPPPPPAPSPRPFPPPSPSPSPKPPPPPSPKPSSPPTPPPPSPKPSPPPTPSPPSPRPSPPPTPSPPRPPSPPPSPSPKPSPPPSPSPKPSPPPSPLSSTCDPSDSACQECSKSYITAAISCRTCVSSMRSIGQDAWRCFTCANGPFPISNSSMQSVCLGECVPATAAKGADWACDQYCADPSLVANDPTRSRQCGTCLKGASNPWGCQNCMQVANAVADAATARAFCFSCVTNPAYFGREWDCGDCTQKYTTAADRTACMTARVGVSGRRLLRAK</sequence>
<evidence type="ECO:0000256" key="3">
    <source>
        <dbReference type="ARBA" id="ARBA00022801"/>
    </source>
</evidence>
<feature type="chain" id="PRO_5041779018" description="Endoglucanase" evidence="9">
    <location>
        <begin position="21"/>
        <end position="826"/>
    </location>
</feature>